<dbReference type="PANTHER" id="PTHR43673:SF10">
    <property type="entry name" value="NADH DEHYDROGENASE_NAD(P)H NITROREDUCTASE XCC3605-RELATED"/>
    <property type="match status" value="1"/>
</dbReference>
<dbReference type="KEGG" id="dru:Desru_0861"/>
<dbReference type="SUPFAM" id="SSF55469">
    <property type="entry name" value="FMN-dependent nitroreductase-like"/>
    <property type="match status" value="1"/>
</dbReference>
<protein>
    <submittedName>
        <fullName evidence="4">Nitroreductase</fullName>
    </submittedName>
</protein>
<evidence type="ECO:0000256" key="1">
    <source>
        <dbReference type="ARBA" id="ARBA00007118"/>
    </source>
</evidence>
<feature type="domain" description="Nitroreductase" evidence="3">
    <location>
        <begin position="7"/>
        <end position="177"/>
    </location>
</feature>
<dbReference type="EMBL" id="CP002780">
    <property type="protein sequence ID" value="AEG59138.1"/>
    <property type="molecule type" value="Genomic_DNA"/>
</dbReference>
<dbReference type="InterPro" id="IPR029479">
    <property type="entry name" value="Nitroreductase"/>
</dbReference>
<keyword evidence="5" id="KW-1185">Reference proteome</keyword>
<evidence type="ECO:0000313" key="4">
    <source>
        <dbReference type="EMBL" id="AEG59138.1"/>
    </source>
</evidence>
<organism evidence="4 5">
    <name type="scientific">Desulforamulus ruminis (strain ATCC 23193 / DSM 2154 / NCIMB 8452 / DL)</name>
    <name type="common">Desulfotomaculum ruminis</name>
    <dbReference type="NCBI Taxonomy" id="696281"/>
    <lineage>
        <taxon>Bacteria</taxon>
        <taxon>Bacillati</taxon>
        <taxon>Bacillota</taxon>
        <taxon>Clostridia</taxon>
        <taxon>Eubacteriales</taxon>
        <taxon>Peptococcaceae</taxon>
        <taxon>Desulforamulus</taxon>
    </lineage>
</organism>
<dbReference type="STRING" id="696281.Desru_0861"/>
<dbReference type="AlphaFoldDB" id="F6DV72"/>
<evidence type="ECO:0000256" key="2">
    <source>
        <dbReference type="ARBA" id="ARBA00023002"/>
    </source>
</evidence>
<gene>
    <name evidence="4" type="ordered locus">Desru_0861</name>
</gene>
<comment type="similarity">
    <text evidence="1">Belongs to the nitroreductase family.</text>
</comment>
<name>F6DV72_DESRL</name>
<dbReference type="RefSeq" id="WP_013840909.1">
    <property type="nucleotide sequence ID" value="NC_015589.1"/>
</dbReference>
<dbReference type="Pfam" id="PF00881">
    <property type="entry name" value="Nitroreductase"/>
    <property type="match status" value="1"/>
</dbReference>
<dbReference type="GO" id="GO:0016491">
    <property type="term" value="F:oxidoreductase activity"/>
    <property type="evidence" value="ECO:0007669"/>
    <property type="project" value="UniProtKB-KW"/>
</dbReference>
<reference evidence="5" key="1">
    <citation type="submission" date="2011-05" db="EMBL/GenBank/DDBJ databases">
        <title>Complete sequence of Desulfotomaculum ruminis DSM 2154.</title>
        <authorList>
            <person name="Lucas S."/>
            <person name="Copeland A."/>
            <person name="Lapidus A."/>
            <person name="Cheng J.-F."/>
            <person name="Goodwin L."/>
            <person name="Pitluck S."/>
            <person name="Lu M."/>
            <person name="Detter J.C."/>
            <person name="Han C."/>
            <person name="Tapia R."/>
            <person name="Land M."/>
            <person name="Hauser L."/>
            <person name="Kyrpides N."/>
            <person name="Ivanova N."/>
            <person name="Mikhailova N."/>
            <person name="Pagani I."/>
            <person name="Stams A.J.M."/>
            <person name="Plugge C.M."/>
            <person name="Muyzer G."/>
            <person name="Kuever J."/>
            <person name="Parshina S.N."/>
            <person name="Ivanova A.E."/>
            <person name="Nazina T.N."/>
            <person name="Brambilla E."/>
            <person name="Spring S."/>
            <person name="Klenk H.-P."/>
            <person name="Woyke T."/>
        </authorList>
    </citation>
    <scope>NUCLEOTIDE SEQUENCE [LARGE SCALE GENOMIC DNA]</scope>
    <source>
        <strain evidence="5">ATCC 23193 / DSM 2154 / NCIB 8452 / DL</strain>
    </source>
</reference>
<reference evidence="4 5" key="2">
    <citation type="journal article" date="2012" name="Stand. Genomic Sci.">
        <title>Complete genome sequence of the sulfate-reducing firmicute Desulfotomaculum ruminis type strain (DL(T)).</title>
        <authorList>
            <person name="Spring S."/>
            <person name="Visser M."/>
            <person name="Lu M."/>
            <person name="Copeland A."/>
            <person name="Lapidus A."/>
            <person name="Lucas S."/>
            <person name="Cheng J.F."/>
            <person name="Han C."/>
            <person name="Tapia R."/>
            <person name="Goodwin L.A."/>
            <person name="Pitluck S."/>
            <person name="Ivanova N."/>
            <person name="Land M."/>
            <person name="Hauser L."/>
            <person name="Larimer F."/>
            <person name="Rohde M."/>
            <person name="Goker M."/>
            <person name="Detter J.C."/>
            <person name="Kyrpides N.C."/>
            <person name="Woyke T."/>
            <person name="Schaap P.J."/>
            <person name="Plugge C.M."/>
            <person name="Muyzer G."/>
            <person name="Kuever J."/>
            <person name="Pereira I.A."/>
            <person name="Parshina S.N."/>
            <person name="Bernier-Latmani R."/>
            <person name="Stams A.J."/>
            <person name="Klenk H.P."/>
        </authorList>
    </citation>
    <scope>NUCLEOTIDE SEQUENCE [LARGE SCALE GENOMIC DNA]</scope>
    <source>
        <strain evidence="5">ATCC 23193 / DSM 2154 / NCIB 8452 / DL</strain>
    </source>
</reference>
<sequence length="198" mass="22006">MEVLEAIQARRSIRKFKSEALSDDLIRELLEAGRLAPSGMNIQPWRFVVVKSPEAREKLRSATPLAFVAQAPVVLAVCVDKQSFSQVGDRARELQEAGSLGKSFNAEEYAQRRNRDPQAALSYLVLNAAITIDHITLRAVDLGLGSCWVMMFDQELAKLALGLEDQYHIVALLPVGYPDQSPGLRPRLPLEKLVLKEV</sequence>
<dbReference type="eggNOG" id="COG0778">
    <property type="taxonomic scope" value="Bacteria"/>
</dbReference>
<dbReference type="OrthoDB" id="9812105at2"/>
<dbReference type="Gene3D" id="3.40.109.10">
    <property type="entry name" value="NADH Oxidase"/>
    <property type="match status" value="1"/>
</dbReference>
<dbReference type="InterPro" id="IPR000415">
    <property type="entry name" value="Nitroreductase-like"/>
</dbReference>
<dbReference type="HOGENOM" id="CLU_070764_7_1_9"/>
<evidence type="ECO:0000259" key="3">
    <source>
        <dbReference type="Pfam" id="PF00881"/>
    </source>
</evidence>
<dbReference type="Proteomes" id="UP000009234">
    <property type="component" value="Chromosome"/>
</dbReference>
<accession>F6DV72</accession>
<keyword evidence="2" id="KW-0560">Oxidoreductase</keyword>
<dbReference type="PANTHER" id="PTHR43673">
    <property type="entry name" value="NAD(P)H NITROREDUCTASE YDGI-RELATED"/>
    <property type="match status" value="1"/>
</dbReference>
<evidence type="ECO:0000313" key="5">
    <source>
        <dbReference type="Proteomes" id="UP000009234"/>
    </source>
</evidence>
<proteinExistence type="inferred from homology"/>